<dbReference type="EMBL" id="JAWDGP010005812">
    <property type="protein sequence ID" value="KAK3751628.1"/>
    <property type="molecule type" value="Genomic_DNA"/>
</dbReference>
<comment type="caution">
    <text evidence="11">The sequence shown here is derived from an EMBL/GenBank/DDBJ whole genome shotgun (WGS) entry which is preliminary data.</text>
</comment>
<feature type="domain" description="Globin" evidence="10">
    <location>
        <begin position="21"/>
        <end position="170"/>
    </location>
</feature>
<comment type="similarity">
    <text evidence="9">Belongs to the globin family.</text>
</comment>
<dbReference type="GO" id="GO:0020037">
    <property type="term" value="F:heme binding"/>
    <property type="evidence" value="ECO:0007669"/>
    <property type="project" value="InterPro"/>
</dbReference>
<dbReference type="GO" id="GO:0046872">
    <property type="term" value="F:metal ion binding"/>
    <property type="evidence" value="ECO:0007669"/>
    <property type="project" value="UniProtKB-KW"/>
</dbReference>
<organism evidence="11 12">
    <name type="scientific">Elysia crispata</name>
    <name type="common">lettuce slug</name>
    <dbReference type="NCBI Taxonomy" id="231223"/>
    <lineage>
        <taxon>Eukaryota</taxon>
        <taxon>Metazoa</taxon>
        <taxon>Spiralia</taxon>
        <taxon>Lophotrochozoa</taxon>
        <taxon>Mollusca</taxon>
        <taxon>Gastropoda</taxon>
        <taxon>Heterobranchia</taxon>
        <taxon>Euthyneura</taxon>
        <taxon>Panpulmonata</taxon>
        <taxon>Sacoglossa</taxon>
        <taxon>Placobranchoidea</taxon>
        <taxon>Plakobranchidae</taxon>
        <taxon>Elysia</taxon>
    </lineage>
</organism>
<keyword evidence="3 9" id="KW-0349">Heme</keyword>
<evidence type="ECO:0000256" key="5">
    <source>
        <dbReference type="ARBA" id="ARBA00022723"/>
    </source>
</evidence>
<dbReference type="Gene3D" id="1.10.490.10">
    <property type="entry name" value="Globins"/>
    <property type="match status" value="1"/>
</dbReference>
<evidence type="ECO:0000256" key="7">
    <source>
        <dbReference type="ARBA" id="ARBA00023179"/>
    </source>
</evidence>
<name>A0AAE0YMU8_9GAST</name>
<sequence length="192" mass="21763">MGCNASSSSPTGVAVKQVQDFLTPDEVRVVKESWPVVSMDLPATGLHIFTRLFEMEKDLKKLFRRLMSVRESGDYVFDSVRLERHATLVMKHLGQAVDNLDDSTYFSELLIMLGEKHSAYDVKPEMLPFLWPAIRDGLKMRLGDKFTKEMELAWKHLYDYISHKLAEGMFNATSPGSKKGTNGGLVQKSNFN</sequence>
<accession>A0AAE0YMU8</accession>
<proteinExistence type="inferred from homology"/>
<dbReference type="PANTHER" id="PTHR46458:SF1">
    <property type="entry name" value="GEO09476P1"/>
    <property type="match status" value="1"/>
</dbReference>
<evidence type="ECO:0000256" key="9">
    <source>
        <dbReference type="RuleBase" id="RU000356"/>
    </source>
</evidence>
<dbReference type="InterPro" id="IPR009050">
    <property type="entry name" value="Globin-like_sf"/>
</dbReference>
<evidence type="ECO:0000256" key="1">
    <source>
        <dbReference type="ARBA" id="ARBA00013895"/>
    </source>
</evidence>
<keyword evidence="6" id="KW-0408">Iron</keyword>
<evidence type="ECO:0000256" key="6">
    <source>
        <dbReference type="ARBA" id="ARBA00023004"/>
    </source>
</evidence>
<evidence type="ECO:0000256" key="8">
    <source>
        <dbReference type="ARBA" id="ARBA00030087"/>
    </source>
</evidence>
<gene>
    <name evidence="11" type="ORF">RRG08_012689</name>
</gene>
<keyword evidence="7" id="KW-0514">Muscle protein</keyword>
<evidence type="ECO:0000256" key="2">
    <source>
        <dbReference type="ARBA" id="ARBA00022448"/>
    </source>
</evidence>
<reference evidence="11" key="1">
    <citation type="journal article" date="2023" name="G3 (Bethesda)">
        <title>A reference genome for the long-term kleptoplast-retaining sea slug Elysia crispata morphotype clarki.</title>
        <authorList>
            <person name="Eastman K.E."/>
            <person name="Pendleton A.L."/>
            <person name="Shaikh M.A."/>
            <person name="Suttiyut T."/>
            <person name="Ogas R."/>
            <person name="Tomko P."/>
            <person name="Gavelis G."/>
            <person name="Widhalm J.R."/>
            <person name="Wisecaver J.H."/>
        </authorList>
    </citation>
    <scope>NUCLEOTIDE SEQUENCE</scope>
    <source>
        <strain evidence="11">ECLA1</strain>
    </source>
</reference>
<keyword evidence="4 9" id="KW-0561">Oxygen transport</keyword>
<evidence type="ECO:0000313" key="11">
    <source>
        <dbReference type="EMBL" id="KAK3751628.1"/>
    </source>
</evidence>
<dbReference type="InterPro" id="IPR000971">
    <property type="entry name" value="Globin"/>
</dbReference>
<dbReference type="GO" id="GO:0019825">
    <property type="term" value="F:oxygen binding"/>
    <property type="evidence" value="ECO:0007669"/>
    <property type="project" value="InterPro"/>
</dbReference>
<dbReference type="GO" id="GO:0005344">
    <property type="term" value="F:oxygen carrier activity"/>
    <property type="evidence" value="ECO:0007669"/>
    <property type="project" value="UniProtKB-KW"/>
</dbReference>
<dbReference type="Proteomes" id="UP001283361">
    <property type="component" value="Unassembled WGS sequence"/>
</dbReference>
<dbReference type="SUPFAM" id="SSF46458">
    <property type="entry name" value="Globin-like"/>
    <property type="match status" value="1"/>
</dbReference>
<dbReference type="Pfam" id="PF00042">
    <property type="entry name" value="Globin"/>
    <property type="match status" value="1"/>
</dbReference>
<dbReference type="InterPro" id="IPR050532">
    <property type="entry name" value="Globin-like_OT"/>
</dbReference>
<dbReference type="AlphaFoldDB" id="A0AAE0YMU8"/>
<evidence type="ECO:0000313" key="12">
    <source>
        <dbReference type="Proteomes" id="UP001283361"/>
    </source>
</evidence>
<evidence type="ECO:0000256" key="4">
    <source>
        <dbReference type="ARBA" id="ARBA00022621"/>
    </source>
</evidence>
<dbReference type="CDD" id="cd01040">
    <property type="entry name" value="Mb-like"/>
    <property type="match status" value="1"/>
</dbReference>
<dbReference type="InterPro" id="IPR044399">
    <property type="entry name" value="Mb-like_M"/>
</dbReference>
<evidence type="ECO:0000256" key="3">
    <source>
        <dbReference type="ARBA" id="ARBA00022617"/>
    </source>
</evidence>
<keyword evidence="5" id="KW-0479">Metal-binding</keyword>
<dbReference type="InterPro" id="IPR012292">
    <property type="entry name" value="Globin/Proto"/>
</dbReference>
<evidence type="ECO:0000259" key="10">
    <source>
        <dbReference type="PROSITE" id="PS01033"/>
    </source>
</evidence>
<dbReference type="PROSITE" id="PS01033">
    <property type="entry name" value="GLOBIN"/>
    <property type="match status" value="1"/>
</dbReference>
<keyword evidence="2 9" id="KW-0813">Transport</keyword>
<dbReference type="PANTHER" id="PTHR46458">
    <property type="entry name" value="BLR2807 PROTEIN"/>
    <property type="match status" value="1"/>
</dbReference>
<keyword evidence="12" id="KW-1185">Reference proteome</keyword>
<protein>
    <recommendedName>
        <fullName evidence="1">Globin</fullName>
    </recommendedName>
    <alternativeName>
        <fullName evidence="8">Myoglobin</fullName>
    </alternativeName>
</protein>